<dbReference type="GO" id="GO:0000455">
    <property type="term" value="P:enzyme-directed rRNA pseudouridine synthesis"/>
    <property type="evidence" value="ECO:0007669"/>
    <property type="project" value="TreeGrafter"/>
</dbReference>
<dbReference type="AlphaFoldDB" id="A0A378PJZ5"/>
<dbReference type="CDD" id="cd02869">
    <property type="entry name" value="PseudoU_synth_RluA_like"/>
    <property type="match status" value="1"/>
</dbReference>
<evidence type="ECO:0000256" key="6">
    <source>
        <dbReference type="RuleBase" id="RU362028"/>
    </source>
</evidence>
<evidence type="ECO:0000256" key="2">
    <source>
        <dbReference type="ARBA" id="ARBA00010876"/>
    </source>
</evidence>
<evidence type="ECO:0000256" key="1">
    <source>
        <dbReference type="ARBA" id="ARBA00000073"/>
    </source>
</evidence>
<comment type="caution">
    <text evidence="8">The sequence shown here is derived from an EMBL/GenBank/DDBJ whole genome shotgun (WGS) entry which is preliminary data.</text>
</comment>
<dbReference type="NCBIfam" id="TIGR00005">
    <property type="entry name" value="rluA_subfam"/>
    <property type="match status" value="1"/>
</dbReference>
<keyword evidence="5" id="KW-0694">RNA-binding</keyword>
<dbReference type="Proteomes" id="UP000575397">
    <property type="component" value="Unassembled WGS sequence"/>
</dbReference>
<dbReference type="PANTHER" id="PTHR21600:SF44">
    <property type="entry name" value="RIBOSOMAL LARGE SUBUNIT PSEUDOURIDINE SYNTHASE D"/>
    <property type="match status" value="1"/>
</dbReference>
<dbReference type="RefSeq" id="WP_114990871.1">
    <property type="nucleotide sequence ID" value="NZ_JABCUQ010000011.1"/>
</dbReference>
<evidence type="ECO:0000313" key="9">
    <source>
        <dbReference type="Proteomes" id="UP000575397"/>
    </source>
</evidence>
<comment type="catalytic activity">
    <reaction evidence="1 6">
        <text>a uridine in RNA = a pseudouridine in RNA</text>
        <dbReference type="Rhea" id="RHEA:48348"/>
        <dbReference type="Rhea" id="RHEA-COMP:12068"/>
        <dbReference type="Rhea" id="RHEA-COMP:12069"/>
        <dbReference type="ChEBI" id="CHEBI:65314"/>
        <dbReference type="ChEBI" id="CHEBI:65315"/>
    </reaction>
</comment>
<feature type="domain" description="Pseudouridine synthase RsuA/RluA-like" evidence="7">
    <location>
        <begin position="88"/>
        <end position="242"/>
    </location>
</feature>
<evidence type="ECO:0000256" key="4">
    <source>
        <dbReference type="PIRSR" id="PIRSR606225-1"/>
    </source>
</evidence>
<dbReference type="InterPro" id="IPR020103">
    <property type="entry name" value="PsdUridine_synth_cat_dom_sf"/>
</dbReference>
<evidence type="ECO:0000256" key="5">
    <source>
        <dbReference type="PROSITE-ProRule" id="PRU00182"/>
    </source>
</evidence>
<dbReference type="Gene3D" id="3.30.2350.10">
    <property type="entry name" value="Pseudouridine synthase"/>
    <property type="match status" value="1"/>
</dbReference>
<accession>A0A378PJZ5</accession>
<name>A0A378PJZ5_9ACTO</name>
<dbReference type="Gene3D" id="3.10.290.10">
    <property type="entry name" value="RNA-binding S4 domain"/>
    <property type="match status" value="1"/>
</dbReference>
<dbReference type="PANTHER" id="PTHR21600">
    <property type="entry name" value="MITOCHONDRIAL RNA PSEUDOURIDINE SYNTHASE"/>
    <property type="match status" value="1"/>
</dbReference>
<gene>
    <name evidence="8" type="ORF">HHJ77_08275</name>
</gene>
<dbReference type="SUPFAM" id="SSF55120">
    <property type="entry name" value="Pseudouridine synthase"/>
    <property type="match status" value="1"/>
</dbReference>
<comment type="similarity">
    <text evidence="2 6">Belongs to the pseudouridine synthase RluA family.</text>
</comment>
<protein>
    <recommendedName>
        <fullName evidence="6">Pseudouridine synthase</fullName>
        <ecNumber evidence="6">5.4.99.-</ecNumber>
    </recommendedName>
</protein>
<dbReference type="Pfam" id="PF00849">
    <property type="entry name" value="PseudoU_synth_2"/>
    <property type="match status" value="1"/>
</dbReference>
<dbReference type="InterPro" id="IPR006225">
    <property type="entry name" value="PsdUridine_synth_RluC/D"/>
</dbReference>
<dbReference type="PROSITE" id="PS01129">
    <property type="entry name" value="PSI_RLU"/>
    <property type="match status" value="1"/>
</dbReference>
<dbReference type="EC" id="5.4.99.-" evidence="6"/>
<sequence>MNRVLPVPEGLTGLRADVGLAKLLGLSRAKAGEILAQGGVAMGETVLKKSDALQSGETLEVTAPIHPKVYVPEVTPVPGLKLLYEDADLVVVDKPAGVAAHTGPGWDGPTVVGALRAAGVRISTSGPVEREGIVHRLDAGTSGAMVVAKSELAYGKLKNAFRYHRVEKIYLAVARGILKPSLGTIDAPIGRAPGREFKMAVVVNGKPAVTHYDTSESLPGATLARVQLETGRTHQIRVHFAAIGHPLLGDTEYGADAKQAVRLGLQRQWLHASRLVFKHPRTGIEIAMDSPLPSDLQGVLAVLRGS</sequence>
<feature type="active site" evidence="4">
    <location>
        <position position="138"/>
    </location>
</feature>
<dbReference type="GO" id="GO:0140098">
    <property type="term" value="F:catalytic activity, acting on RNA"/>
    <property type="evidence" value="ECO:0007669"/>
    <property type="project" value="UniProtKB-ARBA"/>
</dbReference>
<organism evidence="8 9">
    <name type="scientific">Mobiluncus mulieris</name>
    <dbReference type="NCBI Taxonomy" id="2052"/>
    <lineage>
        <taxon>Bacteria</taxon>
        <taxon>Bacillati</taxon>
        <taxon>Actinomycetota</taxon>
        <taxon>Actinomycetes</taxon>
        <taxon>Actinomycetales</taxon>
        <taxon>Actinomycetaceae</taxon>
        <taxon>Mobiluncus</taxon>
    </lineage>
</organism>
<dbReference type="InterPro" id="IPR006224">
    <property type="entry name" value="PsdUridine_synth_RluA-like_CS"/>
</dbReference>
<proteinExistence type="inferred from homology"/>
<keyword evidence="3 6" id="KW-0413">Isomerase</keyword>
<reference evidence="8 9" key="1">
    <citation type="submission" date="2020-04" db="EMBL/GenBank/DDBJ databases">
        <title>Antimicrobial susceptibility and clonality of vaginal-derived multi-drug resistant Mobiluncus isolates in China.</title>
        <authorList>
            <person name="Zhang X."/>
        </authorList>
    </citation>
    <scope>NUCLEOTIDE SEQUENCE [LARGE SCALE GENOMIC DNA]</scope>
    <source>
        <strain evidence="8 9">12</strain>
    </source>
</reference>
<dbReference type="InterPro" id="IPR050188">
    <property type="entry name" value="RluA_PseudoU_synthase"/>
</dbReference>
<evidence type="ECO:0000313" key="8">
    <source>
        <dbReference type="EMBL" id="NMX03923.1"/>
    </source>
</evidence>
<comment type="function">
    <text evidence="6">Responsible for synthesis of pseudouridine from uracil.</text>
</comment>
<dbReference type="PROSITE" id="PS50889">
    <property type="entry name" value="S4"/>
    <property type="match status" value="1"/>
</dbReference>
<dbReference type="InterPro" id="IPR036986">
    <property type="entry name" value="S4_RNA-bd_sf"/>
</dbReference>
<dbReference type="GO" id="GO:0009982">
    <property type="term" value="F:pseudouridine synthase activity"/>
    <property type="evidence" value="ECO:0007669"/>
    <property type="project" value="InterPro"/>
</dbReference>
<dbReference type="EMBL" id="JABCUS010000017">
    <property type="protein sequence ID" value="NMX03923.1"/>
    <property type="molecule type" value="Genomic_DNA"/>
</dbReference>
<dbReference type="InterPro" id="IPR006145">
    <property type="entry name" value="PsdUridine_synth_RsuA/RluA"/>
</dbReference>
<dbReference type="GO" id="GO:0003723">
    <property type="term" value="F:RNA binding"/>
    <property type="evidence" value="ECO:0007669"/>
    <property type="project" value="UniProtKB-KW"/>
</dbReference>
<evidence type="ECO:0000259" key="7">
    <source>
        <dbReference type="Pfam" id="PF00849"/>
    </source>
</evidence>
<evidence type="ECO:0000256" key="3">
    <source>
        <dbReference type="ARBA" id="ARBA00023235"/>
    </source>
</evidence>